<gene>
    <name evidence="1" type="ORF">BJ554DRAFT_4429</name>
</gene>
<dbReference type="Proteomes" id="UP000673691">
    <property type="component" value="Unassembled WGS sequence"/>
</dbReference>
<keyword evidence="2" id="KW-1185">Reference proteome</keyword>
<dbReference type="AlphaFoldDB" id="A0A8H8DFH4"/>
<evidence type="ECO:0000313" key="2">
    <source>
        <dbReference type="Proteomes" id="UP000673691"/>
    </source>
</evidence>
<evidence type="ECO:0000313" key="1">
    <source>
        <dbReference type="EMBL" id="KAG5455962.1"/>
    </source>
</evidence>
<sequence>MLGVPANFLIVPEAVDDDGELVPVDLLLTTHVLWVLTETEVEPALNAVPLVLDDPRHAAEKMDALDFAEVTSVLYALDGADYTAVGASGPAAHWLHEAVGKLVNDHGQYHSSAAL</sequence>
<comment type="caution">
    <text evidence="1">The sequence shown here is derived from an EMBL/GenBank/DDBJ whole genome shotgun (WGS) entry which is preliminary data.</text>
</comment>
<organism evidence="1 2">
    <name type="scientific">Olpidium bornovanus</name>
    <dbReference type="NCBI Taxonomy" id="278681"/>
    <lineage>
        <taxon>Eukaryota</taxon>
        <taxon>Fungi</taxon>
        <taxon>Fungi incertae sedis</taxon>
        <taxon>Olpidiomycota</taxon>
        <taxon>Olpidiomycotina</taxon>
        <taxon>Olpidiomycetes</taxon>
        <taxon>Olpidiales</taxon>
        <taxon>Olpidiaceae</taxon>
        <taxon>Olpidium</taxon>
    </lineage>
</organism>
<accession>A0A8H8DFH4</accession>
<protein>
    <submittedName>
        <fullName evidence="1">Uncharacterized protein</fullName>
    </submittedName>
</protein>
<proteinExistence type="predicted"/>
<reference evidence="1 2" key="1">
    <citation type="journal article" name="Sci. Rep.">
        <title>Genome-scale phylogenetic analyses confirm Olpidium as the closest living zoosporic fungus to the non-flagellated, terrestrial fungi.</title>
        <authorList>
            <person name="Chang Y."/>
            <person name="Rochon D."/>
            <person name="Sekimoto S."/>
            <person name="Wang Y."/>
            <person name="Chovatia M."/>
            <person name="Sandor L."/>
            <person name="Salamov A."/>
            <person name="Grigoriev I.V."/>
            <person name="Stajich J.E."/>
            <person name="Spatafora J.W."/>
        </authorList>
    </citation>
    <scope>NUCLEOTIDE SEQUENCE [LARGE SCALE GENOMIC DNA]</scope>
    <source>
        <strain evidence="1">S191</strain>
    </source>
</reference>
<name>A0A8H8DFH4_9FUNG</name>
<dbReference type="EMBL" id="JAEFCI010012496">
    <property type="protein sequence ID" value="KAG5455962.1"/>
    <property type="molecule type" value="Genomic_DNA"/>
</dbReference>